<dbReference type="Proteomes" id="UP000033695">
    <property type="component" value="Unassembled WGS sequence"/>
</dbReference>
<dbReference type="InterPro" id="IPR051461">
    <property type="entry name" value="UPF0750_membrane"/>
</dbReference>
<keyword evidence="3 6" id="KW-0812">Transmembrane</keyword>
<feature type="domain" description="DUF2179" evidence="7">
    <location>
        <begin position="225"/>
        <end position="277"/>
    </location>
</feature>
<evidence type="ECO:0000256" key="5">
    <source>
        <dbReference type="ARBA" id="ARBA00023136"/>
    </source>
</evidence>
<feature type="transmembrane region" description="Helical" evidence="6">
    <location>
        <begin position="16"/>
        <end position="37"/>
    </location>
</feature>
<reference evidence="8 9" key="1">
    <citation type="submission" date="2014-12" db="EMBL/GenBank/DDBJ databases">
        <title>Comparative genomics of the lactic acid bacteria isolated from the honey bee gut.</title>
        <authorList>
            <person name="Ellegaard K.M."/>
            <person name="Tamarit D."/>
            <person name="Javelind E."/>
            <person name="Olofsson T."/>
            <person name="Andersson S.G."/>
            <person name="Vasquez A."/>
        </authorList>
    </citation>
    <scope>NUCLEOTIDE SEQUENCE [LARGE SCALE GENOMIC DNA]</scope>
    <source>
        <strain evidence="8 9">Hon2</strain>
    </source>
</reference>
<accession>A0A0F4KV55</accession>
<dbReference type="Pfam" id="PF02588">
    <property type="entry name" value="YitT_membrane"/>
    <property type="match status" value="1"/>
</dbReference>
<dbReference type="InterPro" id="IPR003740">
    <property type="entry name" value="YitT"/>
</dbReference>
<feature type="transmembrane region" description="Helical" evidence="6">
    <location>
        <begin position="57"/>
        <end position="78"/>
    </location>
</feature>
<evidence type="ECO:0000256" key="3">
    <source>
        <dbReference type="ARBA" id="ARBA00022692"/>
    </source>
</evidence>
<evidence type="ECO:0000256" key="2">
    <source>
        <dbReference type="ARBA" id="ARBA00022475"/>
    </source>
</evidence>
<evidence type="ECO:0000313" key="9">
    <source>
        <dbReference type="Proteomes" id="UP000033695"/>
    </source>
</evidence>
<dbReference type="Pfam" id="PF10035">
    <property type="entry name" value="DUF2179"/>
    <property type="match status" value="1"/>
</dbReference>
<proteinExistence type="predicted"/>
<feature type="transmembrane region" description="Helical" evidence="6">
    <location>
        <begin position="85"/>
        <end position="103"/>
    </location>
</feature>
<evidence type="ECO:0000256" key="6">
    <source>
        <dbReference type="SAM" id="Phobius"/>
    </source>
</evidence>
<dbReference type="PATRIC" id="fig|1218508.4.peg.564"/>
<dbReference type="Gene3D" id="3.30.70.120">
    <property type="match status" value="1"/>
</dbReference>
<evidence type="ECO:0000256" key="1">
    <source>
        <dbReference type="ARBA" id="ARBA00004651"/>
    </source>
</evidence>
<dbReference type="HOGENOM" id="CLU_063199_1_1_9"/>
<name>A0A0F4KV55_9LACO</name>
<feature type="transmembrane region" description="Helical" evidence="6">
    <location>
        <begin position="152"/>
        <end position="170"/>
    </location>
</feature>
<keyword evidence="9" id="KW-1185">Reference proteome</keyword>
<feature type="transmembrane region" description="Helical" evidence="6">
    <location>
        <begin position="109"/>
        <end position="131"/>
    </location>
</feature>
<keyword evidence="4 6" id="KW-1133">Transmembrane helix</keyword>
<dbReference type="GO" id="GO:0005886">
    <property type="term" value="C:plasma membrane"/>
    <property type="evidence" value="ECO:0007669"/>
    <property type="project" value="UniProtKB-SubCell"/>
</dbReference>
<evidence type="ECO:0000256" key="4">
    <source>
        <dbReference type="ARBA" id="ARBA00022989"/>
    </source>
</evidence>
<dbReference type="EMBL" id="JXBZ01000005">
    <property type="protein sequence ID" value="KJY49101.1"/>
    <property type="molecule type" value="Genomic_DNA"/>
</dbReference>
<evidence type="ECO:0000313" key="8">
    <source>
        <dbReference type="EMBL" id="KJY49101.1"/>
    </source>
</evidence>
<evidence type="ECO:0000259" key="7">
    <source>
        <dbReference type="Pfam" id="PF10035"/>
    </source>
</evidence>
<keyword evidence="5 6" id="KW-0472">Membrane</keyword>
<dbReference type="STRING" id="1218508.JG29_05490"/>
<keyword evidence="2" id="KW-1003">Cell membrane</keyword>
<dbReference type="PANTHER" id="PTHR33545:SF9">
    <property type="entry name" value="UPF0750 MEMBRANE PROTEIN YITE"/>
    <property type="match status" value="1"/>
</dbReference>
<dbReference type="InterPro" id="IPR015867">
    <property type="entry name" value="N-reg_PII/ATP_PRibTrfase_C"/>
</dbReference>
<dbReference type="AlphaFoldDB" id="A0A0F4KV55"/>
<feature type="transmembrane region" description="Helical" evidence="6">
    <location>
        <begin position="176"/>
        <end position="193"/>
    </location>
</feature>
<dbReference type="OrthoDB" id="1758221at2"/>
<sequence length="281" mass="30635">MLKIRKSLYLKKAGRFLSILVGLELIAVSVSMFFAPHKIAAGGATGIAILVKELLNVQMPLTLLVFNIFMWILTMIFLDKAQAAKITFGSIVLPIFLAVTPNTQVIQDALLSDIIGSILFGLGLSIIYRMGSSAGGTTVPPMILNKYFHIRNANSLFVIDGIVCLGNILVSGWEQFFLAILSVGISTIVLNYVQTGLDKKLVVYIMSENKLEEIKAKLTAQMAIGSTVFDVRGGHSNQPKEMLMLVADTQSYGSILDIIYDIDQNAFILTDSIAEVHNGSF</sequence>
<dbReference type="PIRSF" id="PIRSF006483">
    <property type="entry name" value="Membrane_protein_YitT"/>
    <property type="match status" value="1"/>
</dbReference>
<protein>
    <recommendedName>
        <fullName evidence="7">DUF2179 domain-containing protein</fullName>
    </recommendedName>
</protein>
<comment type="caution">
    <text evidence="8">The sequence shown here is derived from an EMBL/GenBank/DDBJ whole genome shotgun (WGS) entry which is preliminary data.</text>
</comment>
<gene>
    <name evidence="8" type="ORF">JG29_05490</name>
</gene>
<dbReference type="PANTHER" id="PTHR33545">
    <property type="entry name" value="UPF0750 MEMBRANE PROTEIN YITT-RELATED"/>
    <property type="match status" value="1"/>
</dbReference>
<organism evidence="8 9">
    <name type="scientific">Bombilactobacillus mellis</name>
    <dbReference type="NCBI Taxonomy" id="1218508"/>
    <lineage>
        <taxon>Bacteria</taxon>
        <taxon>Bacillati</taxon>
        <taxon>Bacillota</taxon>
        <taxon>Bacilli</taxon>
        <taxon>Lactobacillales</taxon>
        <taxon>Lactobacillaceae</taxon>
        <taxon>Bombilactobacillus</taxon>
    </lineage>
</organism>
<dbReference type="InterPro" id="IPR019264">
    <property type="entry name" value="DUF2179"/>
</dbReference>
<comment type="subcellular location">
    <subcellularLocation>
        <location evidence="1">Cell membrane</location>
        <topology evidence="1">Multi-pass membrane protein</topology>
    </subcellularLocation>
</comment>
<dbReference type="RefSeq" id="WP_045922723.1">
    <property type="nucleotide sequence ID" value="NZ_JBHTHW010000003.1"/>
</dbReference>